<proteinExistence type="predicted"/>
<dbReference type="AlphaFoldDB" id="A0A1H2RTE1"/>
<sequence>MRVEARTESLWPRLVWPILWPLLLAEGVLITLCAVGWWAIWASSMPPALVWQAHTWLVLTLLSGTSVIVAVFLLLLRQRLRRWEASLDIPCDRLEQLLRDVQKELPSWLKPQRLLPVKREPQGPLARLETLLDALETLLDRLTQRPQLEQMLSTAQQPAFIVRHDNLVDTNTAFEQLVGRTRNELRGIGPHYLLRHDERDEEANVVRLHDAQGQWHTFRLVSLYDEQGHQLGVLEDVQEVRQRISQLALSRDHAREESRLKSSYLELLQRELDPLVGELNDIFAALDMPADHLPVRERLADIAVLVANLVDTPENQAPSLNPEPKPADYRVLIVDDGPVNTMLAHNVLQALGLTVDTAENGSIALEKSRQRHYDLVFMDIFMPDPDGIETSRLWRAREATGESAKRSVLVALTASATAEDRRRFAEVGMDDCIAKPYRPSELVDMIHRWLPNALQVRSS</sequence>
<keyword evidence="2" id="KW-0902">Two-component regulatory system</keyword>
<evidence type="ECO:0000256" key="3">
    <source>
        <dbReference type="PROSITE-ProRule" id="PRU00169"/>
    </source>
</evidence>
<feature type="modified residue" description="4-aspartylphosphate" evidence="3">
    <location>
        <position position="379"/>
    </location>
</feature>
<feature type="transmembrane region" description="Helical" evidence="4">
    <location>
        <begin position="53"/>
        <end position="76"/>
    </location>
</feature>
<accession>A0A1H2RTE1</accession>
<keyword evidence="4" id="KW-0812">Transmembrane</keyword>
<feature type="domain" description="Response regulatory" evidence="5">
    <location>
        <begin position="330"/>
        <end position="450"/>
    </location>
</feature>
<dbReference type="RefSeq" id="WP_139243900.1">
    <property type="nucleotide sequence ID" value="NZ_BMXH01000001.1"/>
</dbReference>
<dbReference type="SMART" id="SM00091">
    <property type="entry name" value="PAS"/>
    <property type="match status" value="1"/>
</dbReference>
<dbReference type="OrthoDB" id="9800897at2"/>
<dbReference type="CDD" id="cd00130">
    <property type="entry name" value="PAS"/>
    <property type="match status" value="1"/>
</dbReference>
<dbReference type="STRING" id="574349.SAMN05443545_101402"/>
<dbReference type="PANTHER" id="PTHR45339">
    <property type="entry name" value="HYBRID SIGNAL TRANSDUCTION HISTIDINE KINASE J"/>
    <property type="match status" value="1"/>
</dbReference>
<dbReference type="NCBIfam" id="TIGR00229">
    <property type="entry name" value="sensory_box"/>
    <property type="match status" value="1"/>
</dbReference>
<dbReference type="InterPro" id="IPR001789">
    <property type="entry name" value="Sig_transdc_resp-reg_receiver"/>
</dbReference>
<dbReference type="Gene3D" id="3.40.50.2300">
    <property type="match status" value="1"/>
</dbReference>
<dbReference type="Gene3D" id="3.30.450.20">
    <property type="entry name" value="PAS domain"/>
    <property type="match status" value="1"/>
</dbReference>
<dbReference type="PANTHER" id="PTHR45339:SF1">
    <property type="entry name" value="HYBRID SIGNAL TRANSDUCTION HISTIDINE KINASE J"/>
    <property type="match status" value="1"/>
</dbReference>
<protein>
    <submittedName>
        <fullName evidence="6">PAS domain S-box-containing protein</fullName>
    </submittedName>
</protein>
<dbReference type="InterPro" id="IPR011006">
    <property type="entry name" value="CheY-like_superfamily"/>
</dbReference>
<keyword evidence="7" id="KW-1185">Reference proteome</keyword>
<keyword evidence="4" id="KW-1133">Transmembrane helix</keyword>
<dbReference type="CDD" id="cd17546">
    <property type="entry name" value="REC_hyHK_CKI1_RcsC-like"/>
    <property type="match status" value="1"/>
</dbReference>
<gene>
    <name evidence="6" type="ORF">SAMN05443545_101402</name>
</gene>
<dbReference type="EMBL" id="FNNI01000001">
    <property type="protein sequence ID" value="SDW22742.1"/>
    <property type="molecule type" value="Genomic_DNA"/>
</dbReference>
<dbReference type="InterPro" id="IPR000014">
    <property type="entry name" value="PAS"/>
</dbReference>
<name>A0A1H2RTE1_9GAMM</name>
<dbReference type="GO" id="GO:0000160">
    <property type="term" value="P:phosphorelay signal transduction system"/>
    <property type="evidence" value="ECO:0007669"/>
    <property type="project" value="UniProtKB-KW"/>
</dbReference>
<feature type="transmembrane region" description="Helical" evidence="4">
    <location>
        <begin position="20"/>
        <end position="41"/>
    </location>
</feature>
<evidence type="ECO:0000256" key="4">
    <source>
        <dbReference type="SAM" id="Phobius"/>
    </source>
</evidence>
<dbReference type="SMART" id="SM00448">
    <property type="entry name" value="REC"/>
    <property type="match status" value="1"/>
</dbReference>
<dbReference type="Pfam" id="PF00072">
    <property type="entry name" value="Response_reg"/>
    <property type="match status" value="1"/>
</dbReference>
<dbReference type="InterPro" id="IPR035965">
    <property type="entry name" value="PAS-like_dom_sf"/>
</dbReference>
<evidence type="ECO:0000259" key="5">
    <source>
        <dbReference type="PROSITE" id="PS50110"/>
    </source>
</evidence>
<dbReference type="Proteomes" id="UP000198500">
    <property type="component" value="Unassembled WGS sequence"/>
</dbReference>
<keyword evidence="1 3" id="KW-0597">Phosphoprotein</keyword>
<dbReference type="SUPFAM" id="SSF52172">
    <property type="entry name" value="CheY-like"/>
    <property type="match status" value="1"/>
</dbReference>
<organism evidence="6 7">
    <name type="scientific">Aidingimonas halophila</name>
    <dbReference type="NCBI Taxonomy" id="574349"/>
    <lineage>
        <taxon>Bacteria</taxon>
        <taxon>Pseudomonadati</taxon>
        <taxon>Pseudomonadota</taxon>
        <taxon>Gammaproteobacteria</taxon>
        <taxon>Oceanospirillales</taxon>
        <taxon>Halomonadaceae</taxon>
        <taxon>Aidingimonas</taxon>
    </lineage>
</organism>
<evidence type="ECO:0000313" key="6">
    <source>
        <dbReference type="EMBL" id="SDW22742.1"/>
    </source>
</evidence>
<reference evidence="6 7" key="1">
    <citation type="submission" date="2016-10" db="EMBL/GenBank/DDBJ databases">
        <authorList>
            <person name="de Groot N.N."/>
        </authorList>
    </citation>
    <scope>NUCLEOTIDE SEQUENCE [LARGE SCALE GENOMIC DNA]</scope>
    <source>
        <strain evidence="6 7">DSM 19219</strain>
    </source>
</reference>
<evidence type="ECO:0000256" key="2">
    <source>
        <dbReference type="ARBA" id="ARBA00023012"/>
    </source>
</evidence>
<dbReference type="PROSITE" id="PS50110">
    <property type="entry name" value="RESPONSE_REGULATORY"/>
    <property type="match status" value="1"/>
</dbReference>
<evidence type="ECO:0000256" key="1">
    <source>
        <dbReference type="ARBA" id="ARBA00022553"/>
    </source>
</evidence>
<keyword evidence="4" id="KW-0472">Membrane</keyword>
<dbReference type="SUPFAM" id="SSF55785">
    <property type="entry name" value="PYP-like sensor domain (PAS domain)"/>
    <property type="match status" value="1"/>
</dbReference>
<evidence type="ECO:0000313" key="7">
    <source>
        <dbReference type="Proteomes" id="UP000198500"/>
    </source>
</evidence>